<comment type="similarity">
    <text evidence="7">Belongs to the binding-protein-dependent transport system permease family.</text>
</comment>
<dbReference type="GO" id="GO:0055085">
    <property type="term" value="P:transmembrane transport"/>
    <property type="evidence" value="ECO:0007669"/>
    <property type="project" value="InterPro"/>
</dbReference>
<dbReference type="EMBL" id="FNIN01000002">
    <property type="protein sequence ID" value="SDN43611.1"/>
    <property type="molecule type" value="Genomic_DNA"/>
</dbReference>
<dbReference type="PROSITE" id="PS50928">
    <property type="entry name" value="ABC_TM1"/>
    <property type="match status" value="1"/>
</dbReference>
<accession>A0A1H0BDE0</accession>
<feature type="transmembrane region" description="Helical" evidence="7">
    <location>
        <begin position="72"/>
        <end position="96"/>
    </location>
</feature>
<feature type="domain" description="ABC transmembrane type-1" evidence="8">
    <location>
        <begin position="68"/>
        <end position="257"/>
    </location>
</feature>
<feature type="transmembrane region" description="Helical" evidence="7">
    <location>
        <begin position="12"/>
        <end position="33"/>
    </location>
</feature>
<evidence type="ECO:0000256" key="5">
    <source>
        <dbReference type="ARBA" id="ARBA00022989"/>
    </source>
</evidence>
<evidence type="ECO:0000256" key="3">
    <source>
        <dbReference type="ARBA" id="ARBA00022475"/>
    </source>
</evidence>
<dbReference type="CDD" id="cd06261">
    <property type="entry name" value="TM_PBP2"/>
    <property type="match status" value="1"/>
</dbReference>
<dbReference type="PANTHER" id="PTHR43386">
    <property type="entry name" value="OLIGOPEPTIDE TRANSPORT SYSTEM PERMEASE PROTEIN APPC"/>
    <property type="match status" value="1"/>
</dbReference>
<evidence type="ECO:0000256" key="7">
    <source>
        <dbReference type="RuleBase" id="RU363032"/>
    </source>
</evidence>
<dbReference type="STRING" id="206665.SAMN04488516_102131"/>
<evidence type="ECO:0000313" key="10">
    <source>
        <dbReference type="Proteomes" id="UP000199602"/>
    </source>
</evidence>
<dbReference type="Gene3D" id="1.10.3720.10">
    <property type="entry name" value="MetI-like"/>
    <property type="match status" value="1"/>
</dbReference>
<dbReference type="RefSeq" id="WP_092063228.1">
    <property type="nucleotide sequence ID" value="NZ_FNIN01000002.1"/>
</dbReference>
<dbReference type="Pfam" id="PF12911">
    <property type="entry name" value="OppC_N"/>
    <property type="match status" value="1"/>
</dbReference>
<evidence type="ECO:0000259" key="8">
    <source>
        <dbReference type="PROSITE" id="PS50928"/>
    </source>
</evidence>
<protein>
    <submittedName>
        <fullName evidence="9">Peptide/nickel transport system permease protein</fullName>
    </submittedName>
</protein>
<feature type="transmembrane region" description="Helical" evidence="7">
    <location>
        <begin position="116"/>
        <end position="141"/>
    </location>
</feature>
<evidence type="ECO:0000313" key="9">
    <source>
        <dbReference type="EMBL" id="SDN43611.1"/>
    </source>
</evidence>
<keyword evidence="3" id="KW-1003">Cell membrane</keyword>
<dbReference type="InterPro" id="IPR000515">
    <property type="entry name" value="MetI-like"/>
</dbReference>
<organism evidence="9 10">
    <name type="scientific">Desulfonauticus submarinus</name>
    <dbReference type="NCBI Taxonomy" id="206665"/>
    <lineage>
        <taxon>Bacteria</taxon>
        <taxon>Pseudomonadati</taxon>
        <taxon>Thermodesulfobacteriota</taxon>
        <taxon>Desulfovibrionia</taxon>
        <taxon>Desulfovibrionales</taxon>
        <taxon>Desulfonauticaceae</taxon>
        <taxon>Desulfonauticus</taxon>
    </lineage>
</organism>
<dbReference type="Proteomes" id="UP000199602">
    <property type="component" value="Unassembled WGS sequence"/>
</dbReference>
<dbReference type="InterPro" id="IPR025966">
    <property type="entry name" value="OppC_N"/>
</dbReference>
<dbReference type="PANTHER" id="PTHR43386:SF1">
    <property type="entry name" value="D,D-DIPEPTIDE TRANSPORT SYSTEM PERMEASE PROTEIN DDPC-RELATED"/>
    <property type="match status" value="1"/>
</dbReference>
<dbReference type="Pfam" id="PF00528">
    <property type="entry name" value="BPD_transp_1"/>
    <property type="match status" value="1"/>
</dbReference>
<keyword evidence="4 7" id="KW-0812">Transmembrane</keyword>
<evidence type="ECO:0000256" key="6">
    <source>
        <dbReference type="ARBA" id="ARBA00023136"/>
    </source>
</evidence>
<keyword evidence="2 7" id="KW-0813">Transport</keyword>
<proteinExistence type="inferred from homology"/>
<dbReference type="InterPro" id="IPR035906">
    <property type="entry name" value="MetI-like_sf"/>
</dbReference>
<dbReference type="GO" id="GO:0005886">
    <property type="term" value="C:plasma membrane"/>
    <property type="evidence" value="ECO:0007669"/>
    <property type="project" value="UniProtKB-SubCell"/>
</dbReference>
<dbReference type="InterPro" id="IPR050366">
    <property type="entry name" value="BP-dependent_transpt_permease"/>
</dbReference>
<dbReference type="OrthoDB" id="9783218at2"/>
<keyword evidence="5 7" id="KW-1133">Transmembrane helix</keyword>
<gene>
    <name evidence="9" type="ORF">SAMN04488516_102131</name>
</gene>
<reference evidence="9 10" key="1">
    <citation type="submission" date="2016-10" db="EMBL/GenBank/DDBJ databases">
        <authorList>
            <person name="de Groot N.N."/>
        </authorList>
    </citation>
    <scope>NUCLEOTIDE SEQUENCE [LARGE SCALE GENOMIC DNA]</scope>
    <source>
        <strain evidence="9 10">DSM 15269</strain>
    </source>
</reference>
<sequence>MFRENKKIFIGIMILLAMFTIFIVGPLFSPYTYESQNIYNRLKPPSLKHPFGTDQFGRDIFTRIMYGGRISFSIAFMTMLGSFLLGTIVGIISGYFGGFVEEILMMISDIILSLPSLIVILALVSFLGTSLLNIIYILAIMSWPKYARLVRASVIEIKNEDFVFLTNLMGAKPFYIISRHILPHAIIPTLTLASFDFGRKVVSIAGLGFLGVGIQPPTPEWGMMIREGFSYIFTAPHLILAPGGMTVITLISSNLLGEGIQESLNRNLNLAEI</sequence>
<dbReference type="SUPFAM" id="SSF161098">
    <property type="entry name" value="MetI-like"/>
    <property type="match status" value="1"/>
</dbReference>
<dbReference type="AlphaFoldDB" id="A0A1H0BDE0"/>
<keyword evidence="6 7" id="KW-0472">Membrane</keyword>
<evidence type="ECO:0000256" key="1">
    <source>
        <dbReference type="ARBA" id="ARBA00004651"/>
    </source>
</evidence>
<evidence type="ECO:0000256" key="4">
    <source>
        <dbReference type="ARBA" id="ARBA00022692"/>
    </source>
</evidence>
<keyword evidence="10" id="KW-1185">Reference proteome</keyword>
<comment type="subcellular location">
    <subcellularLocation>
        <location evidence="1 7">Cell membrane</location>
        <topology evidence="1 7">Multi-pass membrane protein</topology>
    </subcellularLocation>
</comment>
<evidence type="ECO:0000256" key="2">
    <source>
        <dbReference type="ARBA" id="ARBA00022448"/>
    </source>
</evidence>
<name>A0A1H0BDE0_9BACT</name>